<reference evidence="2 3" key="1">
    <citation type="submission" date="2016-04" db="EMBL/GenBank/DDBJ databases">
        <title>ATOL: Assembling a taxonomically balanced genome-scale reconstruction of the evolutionary history of the Enterobacteriaceae.</title>
        <authorList>
            <person name="Plunkett G.III."/>
            <person name="Neeno-Eckwall E.C."/>
            <person name="Glasner J.D."/>
            <person name="Perna N.T."/>
        </authorList>
    </citation>
    <scope>NUCLEOTIDE SEQUENCE [LARGE SCALE GENOMIC DNA]</scope>
    <source>
        <strain evidence="2 3">ATCC 12841</strain>
    </source>
</reference>
<organism evidence="2 3">
    <name type="scientific">Obesumbacterium proteus ATCC 12841</name>
    <dbReference type="NCBI Taxonomy" id="1354268"/>
    <lineage>
        <taxon>Bacteria</taxon>
        <taxon>Pseudomonadati</taxon>
        <taxon>Pseudomonadota</taxon>
        <taxon>Gammaproteobacteria</taxon>
        <taxon>Enterobacterales</taxon>
        <taxon>Hafniaceae</taxon>
        <taxon>Obesumbacterium</taxon>
    </lineage>
</organism>
<comment type="caution">
    <text evidence="2">The sequence shown here is derived from an EMBL/GenBank/DDBJ whole genome shotgun (WGS) entry which is preliminary data.</text>
</comment>
<evidence type="ECO:0000256" key="1">
    <source>
        <dbReference type="SAM" id="MobiDB-lite"/>
    </source>
</evidence>
<protein>
    <submittedName>
        <fullName evidence="2">Uncharacterized protein</fullName>
    </submittedName>
</protein>
<keyword evidence="3" id="KW-1185">Reference proteome</keyword>
<evidence type="ECO:0000313" key="3">
    <source>
        <dbReference type="Proteomes" id="UP000078431"/>
    </source>
</evidence>
<sequence length="62" mass="6669">MAEEKFPYLKQATEPYHANPRPDNLLDALEALSDKAGGNTPEAHMIGGLISAAVMDDVNKDS</sequence>
<dbReference type="Proteomes" id="UP000078431">
    <property type="component" value="Unassembled WGS sequence"/>
</dbReference>
<accession>A0AA91IMJ2</accession>
<dbReference type="EMBL" id="LXEX01000077">
    <property type="protein sequence ID" value="OAT56546.1"/>
    <property type="molecule type" value="Genomic_DNA"/>
</dbReference>
<name>A0AA91IMJ2_9GAMM</name>
<evidence type="ECO:0000313" key="2">
    <source>
        <dbReference type="EMBL" id="OAT56546.1"/>
    </source>
</evidence>
<gene>
    <name evidence="2" type="ORF">M993_04772</name>
</gene>
<dbReference type="AlphaFoldDB" id="A0AA91IMJ2"/>
<dbReference type="RefSeq" id="WP_061554979.1">
    <property type="nucleotide sequence ID" value="NZ_LXEX01000077.1"/>
</dbReference>
<proteinExistence type="predicted"/>
<feature type="region of interest" description="Disordered" evidence="1">
    <location>
        <begin position="1"/>
        <end position="21"/>
    </location>
</feature>